<sequence>MLRKGTFLFNVSWGSQISQHLFNTENVSCIIVQIDRVLTTIVHLLIFSQNPPAAAVADEEDDEVVHNSQEAVDPPAKPADEKLLKEPHEILALYKRLTGIVRKPPEKVEDPLRNGMVCDSKFFVCAV</sequence>
<accession>A0A3P6RYZ1</accession>
<dbReference type="OrthoDB" id="5873119at2759"/>
<evidence type="ECO:0000256" key="1">
    <source>
        <dbReference type="SAM" id="MobiDB-lite"/>
    </source>
</evidence>
<proteinExistence type="predicted"/>
<gene>
    <name evidence="2" type="ORF">CGOC_LOCUS4955</name>
</gene>
<evidence type="ECO:0000313" key="3">
    <source>
        <dbReference type="Proteomes" id="UP000271889"/>
    </source>
</evidence>
<evidence type="ECO:0000313" key="2">
    <source>
        <dbReference type="EMBL" id="VDK60300.1"/>
    </source>
</evidence>
<organism evidence="2 3">
    <name type="scientific">Cylicostephanus goldi</name>
    <name type="common">Nematode worm</name>
    <dbReference type="NCBI Taxonomy" id="71465"/>
    <lineage>
        <taxon>Eukaryota</taxon>
        <taxon>Metazoa</taxon>
        <taxon>Ecdysozoa</taxon>
        <taxon>Nematoda</taxon>
        <taxon>Chromadorea</taxon>
        <taxon>Rhabditida</taxon>
        <taxon>Rhabditina</taxon>
        <taxon>Rhabditomorpha</taxon>
        <taxon>Strongyloidea</taxon>
        <taxon>Strongylidae</taxon>
        <taxon>Cylicostephanus</taxon>
    </lineage>
</organism>
<protein>
    <submittedName>
        <fullName evidence="2">Uncharacterized protein</fullName>
    </submittedName>
</protein>
<dbReference type="EMBL" id="UYRV01014435">
    <property type="protein sequence ID" value="VDK60300.1"/>
    <property type="molecule type" value="Genomic_DNA"/>
</dbReference>
<dbReference type="AlphaFoldDB" id="A0A3P6RYZ1"/>
<keyword evidence="3" id="KW-1185">Reference proteome</keyword>
<name>A0A3P6RYZ1_CYLGO</name>
<reference evidence="2 3" key="1">
    <citation type="submission" date="2018-11" db="EMBL/GenBank/DDBJ databases">
        <authorList>
            <consortium name="Pathogen Informatics"/>
        </authorList>
    </citation>
    <scope>NUCLEOTIDE SEQUENCE [LARGE SCALE GENOMIC DNA]</scope>
</reference>
<feature type="region of interest" description="Disordered" evidence="1">
    <location>
        <begin position="57"/>
        <end position="79"/>
    </location>
</feature>
<dbReference type="Proteomes" id="UP000271889">
    <property type="component" value="Unassembled WGS sequence"/>
</dbReference>